<keyword evidence="6" id="KW-1185">Reference proteome</keyword>
<dbReference type="InterPro" id="IPR015943">
    <property type="entry name" value="WD40/YVTN_repeat-like_dom_sf"/>
</dbReference>
<evidence type="ECO:0000256" key="5">
    <source>
        <dbReference type="PROSITE-ProRule" id="PRU00221"/>
    </source>
</evidence>
<dbReference type="PANTHER" id="PTHR46853">
    <property type="entry name" value="METHYLOSOME PROTEIN 50"/>
    <property type="match status" value="1"/>
</dbReference>
<evidence type="ECO:0000256" key="3">
    <source>
        <dbReference type="ARBA" id="ARBA00022574"/>
    </source>
</evidence>
<dbReference type="AlphaFoldDB" id="A0A6P7U234"/>
<feature type="repeat" description="WD" evidence="5">
    <location>
        <begin position="102"/>
        <end position="143"/>
    </location>
</feature>
<dbReference type="SMART" id="SM00320">
    <property type="entry name" value="WD40"/>
    <property type="match status" value="5"/>
</dbReference>
<organism evidence="6 7">
    <name type="scientific">Octopus sinensis</name>
    <name type="common">East Asian common octopus</name>
    <dbReference type="NCBI Taxonomy" id="2607531"/>
    <lineage>
        <taxon>Eukaryota</taxon>
        <taxon>Metazoa</taxon>
        <taxon>Spiralia</taxon>
        <taxon>Lophotrochozoa</taxon>
        <taxon>Mollusca</taxon>
        <taxon>Cephalopoda</taxon>
        <taxon>Coleoidea</taxon>
        <taxon>Octopodiformes</taxon>
        <taxon>Octopoda</taxon>
        <taxon>Incirrata</taxon>
        <taxon>Octopodidae</taxon>
        <taxon>Octopus</taxon>
    </lineage>
</organism>
<comment type="subcellular location">
    <subcellularLocation>
        <location evidence="1">Cytoplasm</location>
    </subcellularLocation>
</comment>
<dbReference type="SUPFAM" id="SSF50978">
    <property type="entry name" value="WD40 repeat-like"/>
    <property type="match status" value="1"/>
</dbReference>
<gene>
    <name evidence="7" type="primary">LOC115232325</name>
</gene>
<keyword evidence="2" id="KW-0963">Cytoplasm</keyword>
<dbReference type="PROSITE" id="PS50294">
    <property type="entry name" value="WD_REPEATS_REGION"/>
    <property type="match status" value="1"/>
</dbReference>
<evidence type="ECO:0000256" key="4">
    <source>
        <dbReference type="ARBA" id="ARBA00022737"/>
    </source>
</evidence>
<accession>A0A6P7U234</accession>
<evidence type="ECO:0000256" key="1">
    <source>
        <dbReference type="ARBA" id="ARBA00004496"/>
    </source>
</evidence>
<dbReference type="KEGG" id="osn:115232325"/>
<keyword evidence="3 5" id="KW-0853">WD repeat</keyword>
<feature type="repeat" description="WD" evidence="5">
    <location>
        <begin position="144"/>
        <end position="186"/>
    </location>
</feature>
<evidence type="ECO:0000313" key="6">
    <source>
        <dbReference type="Proteomes" id="UP000515154"/>
    </source>
</evidence>
<dbReference type="Proteomes" id="UP000515154">
    <property type="component" value="Linkage group LG2"/>
</dbReference>
<dbReference type="InterPro" id="IPR052139">
    <property type="entry name" value="Methylosome_Comp_WDR77"/>
</dbReference>
<evidence type="ECO:0000256" key="2">
    <source>
        <dbReference type="ARBA" id="ARBA00022490"/>
    </source>
</evidence>
<name>A0A6P7U234_9MOLL</name>
<dbReference type="InterPro" id="IPR036322">
    <property type="entry name" value="WD40_repeat_dom_sf"/>
</dbReference>
<reference evidence="7" key="1">
    <citation type="submission" date="2025-08" db="UniProtKB">
        <authorList>
            <consortium name="RefSeq"/>
        </authorList>
    </citation>
    <scope>IDENTIFICATION</scope>
</reference>
<dbReference type="RefSeq" id="XP_029658008.1">
    <property type="nucleotide sequence ID" value="XM_029802148.2"/>
</dbReference>
<sequence>MDQIPAVMDRHLDVIQHRKEGGILLGASSLTGRYWYGSLWFYEIAEHGPDVEKCTAGVQLEAGIDDAIWIDQDKTLIGLDTGGIAIWQLVDNYKTFVQMSASVEHDSIVTTVSAFADSKKVLSASHDKSVKIWDLETLNTTTTYRAHSSIVWSAQCHPTESEQFVSCSQDGRVLFWDTRKSRPASIIDKYPLSSNPTACAWQPGEKHKVAVGDEDGRIIVKDVRKLQDMPVSSYKPHFRPVHRLQFSPQNSNIIASISEDCSLVVGYVAENSICQIFKNTSHQDFVQGLSWSCGTEIYTCGWDSLVLTHDLSKLKELQQISTLKVEVNGNNQLKTERFEKTECCEEKISVLAPSAIEAN</sequence>
<dbReference type="PANTHER" id="PTHR46853:SF1">
    <property type="entry name" value="METHYLOSOME PROTEIN 50"/>
    <property type="match status" value="1"/>
</dbReference>
<dbReference type="Gene3D" id="2.130.10.10">
    <property type="entry name" value="YVTN repeat-like/Quinoprotein amine dehydrogenase"/>
    <property type="match status" value="1"/>
</dbReference>
<evidence type="ECO:0000313" key="7">
    <source>
        <dbReference type="RefSeq" id="XP_029658008.1"/>
    </source>
</evidence>
<dbReference type="GO" id="GO:0034709">
    <property type="term" value="C:methylosome"/>
    <property type="evidence" value="ECO:0007669"/>
    <property type="project" value="TreeGrafter"/>
</dbReference>
<dbReference type="PROSITE" id="PS00678">
    <property type="entry name" value="WD_REPEATS_1"/>
    <property type="match status" value="1"/>
</dbReference>
<dbReference type="InterPro" id="IPR019775">
    <property type="entry name" value="WD40_repeat_CS"/>
</dbReference>
<dbReference type="PROSITE" id="PS50082">
    <property type="entry name" value="WD_REPEATS_2"/>
    <property type="match status" value="2"/>
</dbReference>
<dbReference type="Pfam" id="PF00400">
    <property type="entry name" value="WD40"/>
    <property type="match status" value="2"/>
</dbReference>
<protein>
    <submittedName>
        <fullName evidence="7">Methylosome protein 50</fullName>
    </submittedName>
</protein>
<dbReference type="GO" id="GO:0007309">
    <property type="term" value="P:oocyte axis specification"/>
    <property type="evidence" value="ECO:0007669"/>
    <property type="project" value="TreeGrafter"/>
</dbReference>
<proteinExistence type="predicted"/>
<keyword evidence="4" id="KW-0677">Repeat</keyword>
<dbReference type="InterPro" id="IPR001680">
    <property type="entry name" value="WD40_rpt"/>
</dbReference>